<gene>
    <name evidence="2" type="ORF">S06H3_65489</name>
</gene>
<feature type="transmembrane region" description="Helical" evidence="1">
    <location>
        <begin position="17"/>
        <end position="39"/>
    </location>
</feature>
<feature type="non-terminal residue" evidence="2">
    <location>
        <position position="68"/>
    </location>
</feature>
<dbReference type="EMBL" id="BARV01044124">
    <property type="protein sequence ID" value="GAI69374.1"/>
    <property type="molecule type" value="Genomic_DNA"/>
</dbReference>
<keyword evidence="1" id="KW-0472">Membrane</keyword>
<organism evidence="2">
    <name type="scientific">marine sediment metagenome</name>
    <dbReference type="NCBI Taxonomy" id="412755"/>
    <lineage>
        <taxon>unclassified sequences</taxon>
        <taxon>metagenomes</taxon>
        <taxon>ecological metagenomes</taxon>
    </lineage>
</organism>
<evidence type="ECO:0000313" key="2">
    <source>
        <dbReference type="EMBL" id="GAI69374.1"/>
    </source>
</evidence>
<name>X1SNI6_9ZZZZ</name>
<protein>
    <submittedName>
        <fullName evidence="2">Uncharacterized protein</fullName>
    </submittedName>
</protein>
<sequence length="68" mass="7800">MKLNKMVKLVRLTNRKILFLIGVIILSIVCTNLILHHFLAPHKIIKYEMSLIVGNHVGFDLSQKAITF</sequence>
<evidence type="ECO:0000256" key="1">
    <source>
        <dbReference type="SAM" id="Phobius"/>
    </source>
</evidence>
<comment type="caution">
    <text evidence="2">The sequence shown here is derived from an EMBL/GenBank/DDBJ whole genome shotgun (WGS) entry which is preliminary data.</text>
</comment>
<dbReference type="AlphaFoldDB" id="X1SNI6"/>
<keyword evidence="1" id="KW-1133">Transmembrane helix</keyword>
<reference evidence="2" key="1">
    <citation type="journal article" date="2014" name="Front. Microbiol.">
        <title>High frequency of phylogenetically diverse reductive dehalogenase-homologous genes in deep subseafloor sedimentary metagenomes.</title>
        <authorList>
            <person name="Kawai M."/>
            <person name="Futagami T."/>
            <person name="Toyoda A."/>
            <person name="Takaki Y."/>
            <person name="Nishi S."/>
            <person name="Hori S."/>
            <person name="Arai W."/>
            <person name="Tsubouchi T."/>
            <person name="Morono Y."/>
            <person name="Uchiyama I."/>
            <person name="Ito T."/>
            <person name="Fujiyama A."/>
            <person name="Inagaki F."/>
            <person name="Takami H."/>
        </authorList>
    </citation>
    <scope>NUCLEOTIDE SEQUENCE</scope>
    <source>
        <strain evidence="2">Expedition CK06-06</strain>
    </source>
</reference>
<proteinExistence type="predicted"/>
<keyword evidence="1" id="KW-0812">Transmembrane</keyword>
<accession>X1SNI6</accession>